<protein>
    <submittedName>
        <fullName evidence="1">Uncharacterized protein</fullName>
    </submittedName>
</protein>
<name>D7TP24_VITVI</name>
<reference evidence="2" key="1">
    <citation type="journal article" date="2007" name="Nature">
        <title>The grapevine genome sequence suggests ancestral hexaploidization in major angiosperm phyla.</title>
        <authorList>
            <consortium name="The French-Italian Public Consortium for Grapevine Genome Characterization."/>
            <person name="Jaillon O."/>
            <person name="Aury J.-M."/>
            <person name="Noel B."/>
            <person name="Policriti A."/>
            <person name="Clepet C."/>
            <person name="Casagrande A."/>
            <person name="Choisne N."/>
            <person name="Aubourg S."/>
            <person name="Vitulo N."/>
            <person name="Jubin C."/>
            <person name="Vezzi A."/>
            <person name="Legeai F."/>
            <person name="Hugueney P."/>
            <person name="Dasilva C."/>
            <person name="Horner D."/>
            <person name="Mica E."/>
            <person name="Jublot D."/>
            <person name="Poulain J."/>
            <person name="Bruyere C."/>
            <person name="Billault A."/>
            <person name="Segurens B."/>
            <person name="Gouyvenoux M."/>
            <person name="Ugarte E."/>
            <person name="Cattonaro F."/>
            <person name="Anthouard V."/>
            <person name="Vico V."/>
            <person name="Del Fabbro C."/>
            <person name="Alaux M."/>
            <person name="Di Gaspero G."/>
            <person name="Dumas V."/>
            <person name="Felice N."/>
            <person name="Paillard S."/>
            <person name="Juman I."/>
            <person name="Moroldo M."/>
            <person name="Scalabrin S."/>
            <person name="Canaguier A."/>
            <person name="Le Clainche I."/>
            <person name="Malacrida G."/>
            <person name="Durand E."/>
            <person name="Pesole G."/>
            <person name="Laucou V."/>
            <person name="Chatelet P."/>
            <person name="Merdinoglu D."/>
            <person name="Delledonne M."/>
            <person name="Pezzotti M."/>
            <person name="Lecharny A."/>
            <person name="Scarpelli C."/>
            <person name="Artiguenave F."/>
            <person name="Pe M.E."/>
            <person name="Valle G."/>
            <person name="Morgante M."/>
            <person name="Caboche M."/>
            <person name="Adam-Blondon A.-F."/>
            <person name="Weissenbach J."/>
            <person name="Quetier F."/>
            <person name="Wincker P."/>
        </authorList>
    </citation>
    <scope>NUCLEOTIDE SEQUENCE [LARGE SCALE GENOMIC DNA]</scope>
    <source>
        <strain evidence="2">cv. Pinot noir / PN40024</strain>
    </source>
</reference>
<gene>
    <name evidence="1" type="ordered locus">VIT_07s0104g01520</name>
</gene>
<dbReference type="AlphaFoldDB" id="D7TP24"/>
<accession>D7TP24</accession>
<dbReference type="STRING" id="29760.D7TP24"/>
<evidence type="ECO:0000313" key="2">
    <source>
        <dbReference type="Proteomes" id="UP000009183"/>
    </source>
</evidence>
<dbReference type="HOGENOM" id="CLU_2547229_0_0_1"/>
<dbReference type="PaxDb" id="29760-VIT_07s0104g01520.t01"/>
<dbReference type="EMBL" id="FN596005">
    <property type="protein sequence ID" value="CBI32247.3"/>
    <property type="molecule type" value="Genomic_DNA"/>
</dbReference>
<dbReference type="Proteomes" id="UP000009183">
    <property type="component" value="Chromosome 7"/>
</dbReference>
<sequence>MVVHFQIYLAASDLSIVRCLGHCFSATGAGNEGRASFGALRSSKLKLLYLHHGRYSLKPQKEQTPSSHCLEIMDAPIAISPKL</sequence>
<organism evidence="1 2">
    <name type="scientific">Vitis vinifera</name>
    <name type="common">Grape</name>
    <dbReference type="NCBI Taxonomy" id="29760"/>
    <lineage>
        <taxon>Eukaryota</taxon>
        <taxon>Viridiplantae</taxon>
        <taxon>Streptophyta</taxon>
        <taxon>Embryophyta</taxon>
        <taxon>Tracheophyta</taxon>
        <taxon>Spermatophyta</taxon>
        <taxon>Magnoliopsida</taxon>
        <taxon>eudicotyledons</taxon>
        <taxon>Gunneridae</taxon>
        <taxon>Pentapetalae</taxon>
        <taxon>rosids</taxon>
        <taxon>Vitales</taxon>
        <taxon>Vitaceae</taxon>
        <taxon>Viteae</taxon>
        <taxon>Vitis</taxon>
    </lineage>
</organism>
<proteinExistence type="predicted"/>
<dbReference type="InParanoid" id="D7TP24"/>
<keyword evidence="2" id="KW-1185">Reference proteome</keyword>
<evidence type="ECO:0000313" key="1">
    <source>
        <dbReference type="EMBL" id="CBI32247.3"/>
    </source>
</evidence>